<dbReference type="SUPFAM" id="SSF56672">
    <property type="entry name" value="DNA/RNA polymerases"/>
    <property type="match status" value="1"/>
</dbReference>
<organism evidence="3">
    <name type="scientific">Ceratitis capitata</name>
    <name type="common">Mediterranean fruit fly</name>
    <name type="synonym">Tephritis capitata</name>
    <dbReference type="NCBI Taxonomy" id="7213"/>
    <lineage>
        <taxon>Eukaryota</taxon>
        <taxon>Metazoa</taxon>
        <taxon>Ecdysozoa</taxon>
        <taxon>Arthropoda</taxon>
        <taxon>Hexapoda</taxon>
        <taxon>Insecta</taxon>
        <taxon>Pterygota</taxon>
        <taxon>Neoptera</taxon>
        <taxon>Endopterygota</taxon>
        <taxon>Diptera</taxon>
        <taxon>Brachycera</taxon>
        <taxon>Muscomorpha</taxon>
        <taxon>Tephritoidea</taxon>
        <taxon>Tephritidae</taxon>
        <taxon>Ceratitis</taxon>
        <taxon>Ceratitis</taxon>
    </lineage>
</organism>
<evidence type="ECO:0000313" key="3">
    <source>
        <dbReference type="EMBL" id="JAB94680.1"/>
    </source>
</evidence>
<dbReference type="InterPro" id="IPR041577">
    <property type="entry name" value="RT_RNaseH_2"/>
</dbReference>
<name>W8B0Q9_CERCA</name>
<dbReference type="GO" id="GO:0071897">
    <property type="term" value="P:DNA biosynthetic process"/>
    <property type="evidence" value="ECO:0007669"/>
    <property type="project" value="UniProtKB-ARBA"/>
</dbReference>
<keyword evidence="1" id="KW-0511">Multifunctional enzyme</keyword>
<dbReference type="PANTHER" id="PTHR37984:SF5">
    <property type="entry name" value="PROTEIN NYNRIN-LIKE"/>
    <property type="match status" value="1"/>
</dbReference>
<protein>
    <submittedName>
        <fullName evidence="3">Retrotransposable element Tf2 155 kDa protein type 3</fullName>
    </submittedName>
</protein>
<evidence type="ECO:0000259" key="2">
    <source>
        <dbReference type="Pfam" id="PF17919"/>
    </source>
</evidence>
<dbReference type="Gene3D" id="3.30.70.270">
    <property type="match status" value="1"/>
</dbReference>
<dbReference type="InterPro" id="IPR050951">
    <property type="entry name" value="Retrovirus_Pol_polyprotein"/>
</dbReference>
<dbReference type="CDD" id="cd09274">
    <property type="entry name" value="RNase_HI_RT_Ty3"/>
    <property type="match status" value="1"/>
</dbReference>
<gene>
    <name evidence="3" type="primary">RTF23</name>
</gene>
<sequence>MEKMSIFNENLMKLLGYIIEEGGIKPSEDKVRAVKMFPSPQNKKSLQRFLGLTSYFRRFVEGYAVIARPLSTLLRKDEVFRFAEEQQLAFEQLKSALTKAPVLKLYDAKAETEIHTDASKHGYGGVLLQKDPDDQQFHPIQFISRKTRPEEEKYHSYELEVLAIIQALKKWRIYVIDKRFKIVSDCNAFALTMKKKDVPLRVSRWAMYLQDFDYVTEHRPATKMKHVDALSRMTAMLLEVSLSFRLREAQQSDNWVRAISKVLENNPYEDFYIKNSIVYKDPINELVVVPQAMEEEIIRIAHRQGHWATQKTQDYGEKSF</sequence>
<dbReference type="InterPro" id="IPR043502">
    <property type="entry name" value="DNA/RNA_pol_sf"/>
</dbReference>
<accession>W8B0Q9</accession>
<proteinExistence type="evidence at transcript level"/>
<dbReference type="FunFam" id="3.30.70.270:FF:000026">
    <property type="entry name" value="Transposon Ty3-G Gag-Pol polyprotein"/>
    <property type="match status" value="1"/>
</dbReference>
<reference evidence="3" key="2">
    <citation type="journal article" date="2014" name="BMC Genomics">
        <title>A genomic perspective to assessing quality of mass-reared SIT flies used in Mediterranean fruit fly (Ceratitis capitata) eradication in California.</title>
        <authorList>
            <person name="Calla B."/>
            <person name="Hall B."/>
            <person name="Hou S."/>
            <person name="Geib S.M."/>
        </authorList>
    </citation>
    <scope>NUCLEOTIDE SEQUENCE</scope>
</reference>
<evidence type="ECO:0000256" key="1">
    <source>
        <dbReference type="ARBA" id="ARBA00023268"/>
    </source>
</evidence>
<dbReference type="PANTHER" id="PTHR37984">
    <property type="entry name" value="PROTEIN CBG26694"/>
    <property type="match status" value="1"/>
</dbReference>
<dbReference type="GO" id="GO:0003824">
    <property type="term" value="F:catalytic activity"/>
    <property type="evidence" value="ECO:0007669"/>
    <property type="project" value="UniProtKB-KW"/>
</dbReference>
<feature type="domain" description="Reverse transcriptase/retrotransposon-derived protein RNase H-like" evidence="2">
    <location>
        <begin position="83"/>
        <end position="182"/>
    </location>
</feature>
<dbReference type="InterPro" id="IPR043128">
    <property type="entry name" value="Rev_trsase/Diguanyl_cyclase"/>
</dbReference>
<dbReference type="AlphaFoldDB" id="W8B0Q9"/>
<dbReference type="Pfam" id="PF17919">
    <property type="entry name" value="RT_RNaseH_2"/>
    <property type="match status" value="1"/>
</dbReference>
<dbReference type="OrthoDB" id="3863715at2759"/>
<dbReference type="EMBL" id="GAMC01011875">
    <property type="protein sequence ID" value="JAB94680.1"/>
    <property type="molecule type" value="mRNA"/>
</dbReference>
<reference evidence="3" key="1">
    <citation type="submission" date="2013-07" db="EMBL/GenBank/DDBJ databases">
        <authorList>
            <person name="Geib S."/>
        </authorList>
    </citation>
    <scope>NUCLEOTIDE SEQUENCE</scope>
</reference>